<name>A0A833SS79_PHYIN</name>
<feature type="chain" id="PRO_5033021574" evidence="2">
    <location>
        <begin position="27"/>
        <end position="237"/>
    </location>
</feature>
<feature type="compositionally biased region" description="Low complexity" evidence="1">
    <location>
        <begin position="184"/>
        <end position="202"/>
    </location>
</feature>
<protein>
    <submittedName>
        <fullName evidence="3">Uncharacterized protein</fullName>
    </submittedName>
</protein>
<reference evidence="3" key="1">
    <citation type="submission" date="2020-04" db="EMBL/GenBank/DDBJ databases">
        <title>Hybrid Assembly of Korean Phytophthora infestans isolates.</title>
        <authorList>
            <person name="Prokchorchik M."/>
            <person name="Lee Y."/>
            <person name="Seo J."/>
            <person name="Cho J.-H."/>
            <person name="Park Y.-E."/>
            <person name="Jang D.-C."/>
            <person name="Im J.-S."/>
            <person name="Choi J.-G."/>
            <person name="Park H.-J."/>
            <person name="Lee G.-B."/>
            <person name="Lee Y.-G."/>
            <person name="Hong S.-Y."/>
            <person name="Cho K."/>
            <person name="Sohn K.H."/>
        </authorList>
    </citation>
    <scope>NUCLEOTIDE SEQUENCE</scope>
    <source>
        <strain evidence="3">KR_1_A1</strain>
    </source>
</reference>
<evidence type="ECO:0000313" key="4">
    <source>
        <dbReference type="Proteomes" id="UP000602510"/>
    </source>
</evidence>
<evidence type="ECO:0000256" key="2">
    <source>
        <dbReference type="SAM" id="SignalP"/>
    </source>
</evidence>
<proteinExistence type="predicted"/>
<dbReference type="AlphaFoldDB" id="A0A833SS79"/>
<feature type="signal peptide" evidence="2">
    <location>
        <begin position="1"/>
        <end position="26"/>
    </location>
</feature>
<feature type="compositionally biased region" description="Polar residues" evidence="1">
    <location>
        <begin position="203"/>
        <end position="215"/>
    </location>
</feature>
<sequence length="237" mass="24922">MKNMQSVKCLGAAVMSILLLQATVDADEYGVDAFYEDATCTTTLIANVNPNECKNFVCKDGNSNFCVADTATYLKTAFGVSPYVVTEEFRGGNCNKLIGISAFVADGHGHVGHKDDGSKWAMATTVSGDGDENGRVQWIGSRLLSAQDYYLGPVSKEYINSNACAPIDEPPYFAKFYYVDPPSSSSPDSKSGSSDSGSSTDSAKANTTTTGGASTFESATSSVLVCALLVVLGTLIQ</sequence>
<accession>A0A833SS79</accession>
<gene>
    <name evidence="3" type="ORF">GN244_ATG09932</name>
</gene>
<keyword evidence="4" id="KW-1185">Reference proteome</keyword>
<keyword evidence="2" id="KW-0732">Signal</keyword>
<dbReference type="EMBL" id="WSZM01000224">
    <property type="protein sequence ID" value="KAF4037973.1"/>
    <property type="molecule type" value="Genomic_DNA"/>
</dbReference>
<evidence type="ECO:0000256" key="1">
    <source>
        <dbReference type="SAM" id="MobiDB-lite"/>
    </source>
</evidence>
<organism evidence="3 4">
    <name type="scientific">Phytophthora infestans</name>
    <name type="common">Potato late blight agent</name>
    <name type="synonym">Botrytis infestans</name>
    <dbReference type="NCBI Taxonomy" id="4787"/>
    <lineage>
        <taxon>Eukaryota</taxon>
        <taxon>Sar</taxon>
        <taxon>Stramenopiles</taxon>
        <taxon>Oomycota</taxon>
        <taxon>Peronosporomycetes</taxon>
        <taxon>Peronosporales</taxon>
        <taxon>Peronosporaceae</taxon>
        <taxon>Phytophthora</taxon>
    </lineage>
</organism>
<evidence type="ECO:0000313" key="3">
    <source>
        <dbReference type="EMBL" id="KAF4037973.1"/>
    </source>
</evidence>
<dbReference type="Proteomes" id="UP000602510">
    <property type="component" value="Unassembled WGS sequence"/>
</dbReference>
<feature type="region of interest" description="Disordered" evidence="1">
    <location>
        <begin position="184"/>
        <end position="215"/>
    </location>
</feature>
<comment type="caution">
    <text evidence="3">The sequence shown here is derived from an EMBL/GenBank/DDBJ whole genome shotgun (WGS) entry which is preliminary data.</text>
</comment>